<evidence type="ECO:0000313" key="3">
    <source>
        <dbReference type="Proteomes" id="UP001582793"/>
    </source>
</evidence>
<accession>A0ABV5D0M4</accession>
<dbReference type="Proteomes" id="UP001582793">
    <property type="component" value="Unassembled WGS sequence"/>
</dbReference>
<keyword evidence="1" id="KW-0472">Membrane</keyword>
<dbReference type="RefSeq" id="WP_375736770.1">
    <property type="nucleotide sequence ID" value="NZ_JBCGDC010000170.1"/>
</dbReference>
<gene>
    <name evidence="2" type="ORF">AAFH96_32655</name>
</gene>
<comment type="caution">
    <text evidence="2">The sequence shown here is derived from an EMBL/GenBank/DDBJ whole genome shotgun (WGS) entry which is preliminary data.</text>
</comment>
<organism evidence="2 3">
    <name type="scientific">Polymorphospora lycopeni</name>
    <dbReference type="NCBI Taxonomy" id="3140240"/>
    <lineage>
        <taxon>Bacteria</taxon>
        <taxon>Bacillati</taxon>
        <taxon>Actinomycetota</taxon>
        <taxon>Actinomycetes</taxon>
        <taxon>Micromonosporales</taxon>
        <taxon>Micromonosporaceae</taxon>
        <taxon>Polymorphospora</taxon>
    </lineage>
</organism>
<keyword evidence="1" id="KW-1133">Transmembrane helix</keyword>
<dbReference type="InterPro" id="IPR047789">
    <property type="entry name" value="CU044_5270-like"/>
</dbReference>
<evidence type="ECO:0000313" key="2">
    <source>
        <dbReference type="EMBL" id="MFB6397808.1"/>
    </source>
</evidence>
<dbReference type="NCBIfam" id="NF038083">
    <property type="entry name" value="CU044_5270_fam"/>
    <property type="match status" value="1"/>
</dbReference>
<reference evidence="2 3" key="1">
    <citation type="submission" date="2024-04" db="EMBL/GenBank/DDBJ databases">
        <title>Polymorphospora sp. isolated from Baiyangdian Lake in Xiong'an New Area.</title>
        <authorList>
            <person name="Zhang X."/>
            <person name="Liu J."/>
        </authorList>
    </citation>
    <scope>NUCLEOTIDE SEQUENCE [LARGE SCALE GENOMIC DNA]</scope>
    <source>
        <strain evidence="2 3">2-325</strain>
    </source>
</reference>
<evidence type="ECO:0000256" key="1">
    <source>
        <dbReference type="SAM" id="Phobius"/>
    </source>
</evidence>
<dbReference type="EMBL" id="JBCGDC010000170">
    <property type="protein sequence ID" value="MFB6397808.1"/>
    <property type="molecule type" value="Genomic_DNA"/>
</dbReference>
<keyword evidence="3" id="KW-1185">Reference proteome</keyword>
<sequence length="335" mass="35860">MLGGLDPARGGPPVDEGRRARELTSILATDRRAISVRRPAPRRRVLLVAGAAVAVVAAGGVLVEMGRESQPAYAATPVVLAYGPSATAEPAGTRLRHLADVAALQAAPSRPASTVEYLESANWFLNSATSGQRVTSAVVPEQWRSWRTDDDGGRRVVKSLPPTFRSDADRRTWEQQGERINQSETRRDFAAGELRPGWRGEVPADVDALRSWLTAGGSAREEPVQYLEDVAELAGVRLLNPAQRAAVLRLLADLPGITASGTVTDRAGRNGEAFSITSSFHGLPAQYTIIIDPLSGALLGYEEVLTTTAGKLNVTIPAVTSYRTYLVAEYAAMPR</sequence>
<keyword evidence="1" id="KW-0812">Transmembrane</keyword>
<feature type="transmembrane region" description="Helical" evidence="1">
    <location>
        <begin position="45"/>
        <end position="63"/>
    </location>
</feature>
<proteinExistence type="predicted"/>
<name>A0ABV5D0M4_9ACTN</name>
<protein>
    <submittedName>
        <fullName evidence="2">CU044_5270 family protein</fullName>
    </submittedName>
</protein>